<comment type="caution">
    <text evidence="2">The sequence shown here is derived from an EMBL/GenBank/DDBJ whole genome shotgun (WGS) entry which is preliminary data.</text>
</comment>
<dbReference type="EMBL" id="JBHSBH010000012">
    <property type="protein sequence ID" value="MFC3997943.1"/>
    <property type="molecule type" value="Genomic_DNA"/>
</dbReference>
<name>A0ABV8FRR2_9ACTN</name>
<dbReference type="InterPro" id="IPR007278">
    <property type="entry name" value="DUF397"/>
</dbReference>
<evidence type="ECO:0000313" key="3">
    <source>
        <dbReference type="Proteomes" id="UP001595847"/>
    </source>
</evidence>
<dbReference type="Proteomes" id="UP001595847">
    <property type="component" value="Unassembled WGS sequence"/>
</dbReference>
<organism evidence="2 3">
    <name type="scientific">Nocardiopsis sediminis</name>
    <dbReference type="NCBI Taxonomy" id="1778267"/>
    <lineage>
        <taxon>Bacteria</taxon>
        <taxon>Bacillati</taxon>
        <taxon>Actinomycetota</taxon>
        <taxon>Actinomycetes</taxon>
        <taxon>Streptosporangiales</taxon>
        <taxon>Nocardiopsidaceae</taxon>
        <taxon>Nocardiopsis</taxon>
    </lineage>
</organism>
<evidence type="ECO:0000313" key="2">
    <source>
        <dbReference type="EMBL" id="MFC3997943.1"/>
    </source>
</evidence>
<proteinExistence type="predicted"/>
<dbReference type="RefSeq" id="WP_378535351.1">
    <property type="nucleotide sequence ID" value="NZ_JBHSBH010000012.1"/>
</dbReference>
<sequence length="59" mass="6868">MLDERWHKSTRSYGGGECLECRTPDGRVVQVRDTMNREAGHLVFPAPEWRALLIEVERL</sequence>
<protein>
    <submittedName>
        <fullName evidence="2">DUF397 domain-containing protein</fullName>
    </submittedName>
</protein>
<dbReference type="Pfam" id="PF04149">
    <property type="entry name" value="DUF397"/>
    <property type="match status" value="1"/>
</dbReference>
<reference evidence="3" key="1">
    <citation type="journal article" date="2019" name="Int. J. Syst. Evol. Microbiol.">
        <title>The Global Catalogue of Microorganisms (GCM) 10K type strain sequencing project: providing services to taxonomists for standard genome sequencing and annotation.</title>
        <authorList>
            <consortium name="The Broad Institute Genomics Platform"/>
            <consortium name="The Broad Institute Genome Sequencing Center for Infectious Disease"/>
            <person name="Wu L."/>
            <person name="Ma J."/>
        </authorList>
    </citation>
    <scope>NUCLEOTIDE SEQUENCE [LARGE SCALE GENOMIC DNA]</scope>
    <source>
        <strain evidence="3">TBRC 1826</strain>
    </source>
</reference>
<accession>A0ABV8FRR2</accession>
<keyword evidence="3" id="KW-1185">Reference proteome</keyword>
<evidence type="ECO:0000259" key="1">
    <source>
        <dbReference type="Pfam" id="PF04149"/>
    </source>
</evidence>
<gene>
    <name evidence="2" type="ORF">ACFOVU_18560</name>
</gene>
<feature type="domain" description="DUF397" evidence="1">
    <location>
        <begin position="5"/>
        <end position="56"/>
    </location>
</feature>